<dbReference type="InterPro" id="IPR051742">
    <property type="entry name" value="Ribosome_Assembly_uL10"/>
</dbReference>
<dbReference type="PANTHER" id="PTHR45841">
    <property type="entry name" value="MRNA TURNOVER PROTEIN 4 MRTO4"/>
    <property type="match status" value="1"/>
</dbReference>
<evidence type="ECO:0000313" key="5">
    <source>
        <dbReference type="Proteomes" id="UP000008783"/>
    </source>
</evidence>
<dbReference type="GO" id="GO:0030687">
    <property type="term" value="C:preribosome, large subunit precursor"/>
    <property type="evidence" value="ECO:0000318"/>
    <property type="project" value="GO_Central"/>
</dbReference>
<organism evidence="4 5">
    <name type="scientific">Puccinia graminis f. sp. tritici (strain CRL 75-36-700-3 / race SCCL)</name>
    <name type="common">Black stem rust fungus</name>
    <dbReference type="NCBI Taxonomy" id="418459"/>
    <lineage>
        <taxon>Eukaryota</taxon>
        <taxon>Fungi</taxon>
        <taxon>Dikarya</taxon>
        <taxon>Basidiomycota</taxon>
        <taxon>Pucciniomycotina</taxon>
        <taxon>Pucciniomycetes</taxon>
        <taxon>Pucciniales</taxon>
        <taxon>Pucciniaceae</taxon>
        <taxon>Puccinia</taxon>
    </lineage>
</organism>
<evidence type="ECO:0000256" key="2">
    <source>
        <dbReference type="SAM" id="MobiDB-lite"/>
    </source>
</evidence>
<dbReference type="OrthoDB" id="10262308at2759"/>
<dbReference type="VEuPathDB" id="FungiDB:PGTG_12230"/>
<dbReference type="InterPro" id="IPR001790">
    <property type="entry name" value="Ribosomal_uL10"/>
</dbReference>
<keyword evidence="5" id="KW-1185">Reference proteome</keyword>
<feature type="chain" id="PRO_5003173599" evidence="3">
    <location>
        <begin position="23"/>
        <end position="142"/>
    </location>
</feature>
<dbReference type="STRING" id="418459.E3KPN9"/>
<dbReference type="InParanoid" id="E3KPN9"/>
<dbReference type="FunFam" id="3.30.70.1730:FF:000038">
    <property type="entry name" value="Uncharacterized protein"/>
    <property type="match status" value="1"/>
</dbReference>
<sequence>MEIFMCQVSLAVFFNFTTHTLARGTCTHQLDLQGQHTHTPHQETNQRNRRRKRKGKNALFAQVKQASEKFQSVWLFTVDHVWTPYLQDIRSSWKPSQIYMGRNAVMRLGLRSKEEDERKPGLGTTGKLLEGDTGLLLMNIPV</sequence>
<evidence type="ECO:0000313" key="4">
    <source>
        <dbReference type="EMBL" id="EFP86274.2"/>
    </source>
</evidence>
<comment type="similarity">
    <text evidence="1">Belongs to the universal ribosomal protein uL10 family.</text>
</comment>
<evidence type="ECO:0000256" key="1">
    <source>
        <dbReference type="ARBA" id="ARBA00008889"/>
    </source>
</evidence>
<dbReference type="AlphaFoldDB" id="E3KPN9"/>
<dbReference type="GeneID" id="10540287"/>
<reference key="1">
    <citation type="submission" date="2007-01" db="EMBL/GenBank/DDBJ databases">
        <title>The Genome Sequence of Puccinia graminis f. sp. tritici Strain CRL 75-36-700-3.</title>
        <authorList>
            <consortium name="The Broad Institute Genome Sequencing Platform"/>
            <person name="Birren B."/>
            <person name="Lander E."/>
            <person name="Galagan J."/>
            <person name="Nusbaum C."/>
            <person name="Devon K."/>
            <person name="Cuomo C."/>
            <person name="Jaffe D."/>
            <person name="Butler J."/>
            <person name="Alvarez P."/>
            <person name="Gnerre S."/>
            <person name="Grabherr M."/>
            <person name="Mauceli E."/>
            <person name="Brockman W."/>
            <person name="Young S."/>
            <person name="LaButti K."/>
            <person name="Sykes S."/>
            <person name="DeCaprio D."/>
            <person name="Crawford M."/>
            <person name="Koehrsen M."/>
            <person name="Engels R."/>
            <person name="Montgomery P."/>
            <person name="Pearson M."/>
            <person name="Howarth C."/>
            <person name="Larson L."/>
            <person name="White J."/>
            <person name="Zeng Q."/>
            <person name="Kodira C."/>
            <person name="Yandava C."/>
            <person name="Alvarado L."/>
            <person name="O'Leary S."/>
            <person name="Szabo L."/>
            <person name="Dean R."/>
            <person name="Schein J."/>
        </authorList>
    </citation>
    <scope>NUCLEOTIDE SEQUENCE</scope>
    <source>
        <strain>CRL 75-36-700-3</strain>
    </source>
</reference>
<dbReference type="HOGENOM" id="CLU_1816744_0_0_1"/>
<dbReference type="PANTHER" id="PTHR45841:SF1">
    <property type="entry name" value="MRNA TURNOVER PROTEIN 4 HOMOLOG"/>
    <property type="match status" value="1"/>
</dbReference>
<dbReference type="EMBL" id="DS178299">
    <property type="protein sequence ID" value="EFP86274.2"/>
    <property type="molecule type" value="Genomic_DNA"/>
</dbReference>
<dbReference type="Pfam" id="PF00466">
    <property type="entry name" value="Ribosomal_L10"/>
    <property type="match status" value="1"/>
</dbReference>
<dbReference type="Gene3D" id="3.30.70.1730">
    <property type="match status" value="1"/>
</dbReference>
<feature type="region of interest" description="Disordered" evidence="2">
    <location>
        <begin position="33"/>
        <end position="53"/>
    </location>
</feature>
<gene>
    <name evidence="4" type="ORF">PGTG_12230</name>
</gene>
<evidence type="ECO:0000256" key="3">
    <source>
        <dbReference type="SAM" id="SignalP"/>
    </source>
</evidence>
<protein>
    <submittedName>
        <fullName evidence="4">Uncharacterized protein</fullName>
    </submittedName>
</protein>
<accession>E3KPN9</accession>
<dbReference type="GO" id="GO:0000956">
    <property type="term" value="P:nuclear-transcribed mRNA catabolic process"/>
    <property type="evidence" value="ECO:0000318"/>
    <property type="project" value="GO_Central"/>
</dbReference>
<proteinExistence type="inferred from homology"/>
<dbReference type="GO" id="GO:0042273">
    <property type="term" value="P:ribosomal large subunit biogenesis"/>
    <property type="evidence" value="ECO:0000318"/>
    <property type="project" value="GO_Central"/>
</dbReference>
<dbReference type="KEGG" id="pgr:PGTG_12230"/>
<dbReference type="RefSeq" id="XP_003330693.2">
    <property type="nucleotide sequence ID" value="XM_003330645.2"/>
</dbReference>
<dbReference type="GO" id="GO:0005730">
    <property type="term" value="C:nucleolus"/>
    <property type="evidence" value="ECO:0000318"/>
    <property type="project" value="GO_Central"/>
</dbReference>
<keyword evidence="3" id="KW-0732">Signal</keyword>
<dbReference type="GO" id="GO:0006364">
    <property type="term" value="P:rRNA processing"/>
    <property type="evidence" value="ECO:0000318"/>
    <property type="project" value="GO_Central"/>
</dbReference>
<dbReference type="InterPro" id="IPR043141">
    <property type="entry name" value="Ribosomal_uL10-like_sf"/>
</dbReference>
<reference evidence="5" key="2">
    <citation type="journal article" date="2011" name="Proc. Natl. Acad. Sci. U.S.A.">
        <title>Obligate biotrophy features unraveled by the genomic analysis of rust fungi.</title>
        <authorList>
            <person name="Duplessis S."/>
            <person name="Cuomo C.A."/>
            <person name="Lin Y.-C."/>
            <person name="Aerts A."/>
            <person name="Tisserant E."/>
            <person name="Veneault-Fourrey C."/>
            <person name="Joly D.L."/>
            <person name="Hacquard S."/>
            <person name="Amselem J."/>
            <person name="Cantarel B.L."/>
            <person name="Chiu R."/>
            <person name="Coutinho P.M."/>
            <person name="Feau N."/>
            <person name="Field M."/>
            <person name="Frey P."/>
            <person name="Gelhaye E."/>
            <person name="Goldberg J."/>
            <person name="Grabherr M.G."/>
            <person name="Kodira C.D."/>
            <person name="Kohler A."/>
            <person name="Kuees U."/>
            <person name="Lindquist E.A."/>
            <person name="Lucas S.M."/>
            <person name="Mago R."/>
            <person name="Mauceli E."/>
            <person name="Morin E."/>
            <person name="Murat C."/>
            <person name="Pangilinan J.L."/>
            <person name="Park R."/>
            <person name="Pearson M."/>
            <person name="Quesneville H."/>
            <person name="Rouhier N."/>
            <person name="Sakthikumar S."/>
            <person name="Salamov A.A."/>
            <person name="Schmutz J."/>
            <person name="Selles B."/>
            <person name="Shapiro H."/>
            <person name="Tanguay P."/>
            <person name="Tuskan G.A."/>
            <person name="Henrissat B."/>
            <person name="Van de Peer Y."/>
            <person name="Rouze P."/>
            <person name="Ellis J.G."/>
            <person name="Dodds P.N."/>
            <person name="Schein J.E."/>
            <person name="Zhong S."/>
            <person name="Hamelin R.C."/>
            <person name="Grigoriev I.V."/>
            <person name="Szabo L.J."/>
            <person name="Martin F."/>
        </authorList>
    </citation>
    <scope>NUCLEOTIDE SEQUENCE [LARGE SCALE GENOMIC DNA]</scope>
    <source>
        <strain evidence="5">CRL 75-36-700-3 / race SCCL</strain>
    </source>
</reference>
<dbReference type="Proteomes" id="UP000008783">
    <property type="component" value="Unassembled WGS sequence"/>
</dbReference>
<name>E3KPN9_PUCGT</name>
<feature type="signal peptide" evidence="3">
    <location>
        <begin position="1"/>
        <end position="22"/>
    </location>
</feature>